<name>A0A6J5NIZ7_9CAUD</name>
<dbReference type="EMBL" id="LR796675">
    <property type="protein sequence ID" value="CAB4158913.1"/>
    <property type="molecule type" value="Genomic_DNA"/>
</dbReference>
<proteinExistence type="predicted"/>
<sequence length="249" mass="27847">MNSTDDHVRVMANGAKIKLCNAKKADGSACNVTAIKDRDYCIHHGGKALVGPESPQFKTGLWSKQRRRFSSVAPKLLQRIEELREDPDLFSLKDDAAYLTALMDVRAEAASNGISVEHYENIKDQMHACKASFGTDQFDKAFKTLGKMVDEGIDVYRASQDVIQLIDKRTDIVEAEARMLHTKAYTLEVDQAYSLAMQILKVVKDCVRDASELQAIKVGFGKLLRQYQQEDIQDAEIIDEESGLIESNS</sequence>
<reference evidence="1" key="1">
    <citation type="submission" date="2020-04" db="EMBL/GenBank/DDBJ databases">
        <authorList>
            <person name="Chiriac C."/>
            <person name="Salcher M."/>
            <person name="Ghai R."/>
            <person name="Kavagutti S V."/>
        </authorList>
    </citation>
    <scope>NUCLEOTIDE SEQUENCE</scope>
</reference>
<protein>
    <submittedName>
        <fullName evidence="1">Uncharacterized protein</fullName>
    </submittedName>
</protein>
<organism evidence="1">
    <name type="scientific">uncultured Caudovirales phage</name>
    <dbReference type="NCBI Taxonomy" id="2100421"/>
    <lineage>
        <taxon>Viruses</taxon>
        <taxon>Duplodnaviria</taxon>
        <taxon>Heunggongvirae</taxon>
        <taxon>Uroviricota</taxon>
        <taxon>Caudoviricetes</taxon>
        <taxon>Peduoviridae</taxon>
        <taxon>Maltschvirus</taxon>
        <taxon>Maltschvirus maltsch</taxon>
    </lineage>
</organism>
<gene>
    <name evidence="1" type="ORF">UFOVP704_34</name>
</gene>
<accession>A0A6J5NIZ7</accession>
<evidence type="ECO:0000313" key="1">
    <source>
        <dbReference type="EMBL" id="CAB4158913.1"/>
    </source>
</evidence>